<evidence type="ECO:0000256" key="7">
    <source>
        <dbReference type="ARBA" id="ARBA00022989"/>
    </source>
</evidence>
<reference evidence="13" key="1">
    <citation type="submission" date="2018-05" db="EMBL/GenBank/DDBJ databases">
        <authorList>
            <person name="Lanie J.A."/>
            <person name="Ng W.-L."/>
            <person name="Kazmierczak K.M."/>
            <person name="Andrzejewski T.M."/>
            <person name="Davidsen T.M."/>
            <person name="Wayne K.J."/>
            <person name="Tettelin H."/>
            <person name="Glass J.I."/>
            <person name="Rusch D."/>
            <person name="Podicherti R."/>
            <person name="Tsui H.-C.T."/>
            <person name="Winkler M.E."/>
        </authorList>
    </citation>
    <scope>NUCLEOTIDE SEQUENCE</scope>
</reference>
<keyword evidence="11" id="KW-1208">Phospholipid metabolism</keyword>
<gene>
    <name evidence="13" type="ORF">METZ01_LOCUS372077</name>
</gene>
<feature type="non-terminal residue" evidence="13">
    <location>
        <position position="1"/>
    </location>
</feature>
<dbReference type="AlphaFoldDB" id="A0A382TB07"/>
<evidence type="ECO:0000256" key="9">
    <source>
        <dbReference type="ARBA" id="ARBA00023136"/>
    </source>
</evidence>
<evidence type="ECO:0000256" key="3">
    <source>
        <dbReference type="ARBA" id="ARBA00022516"/>
    </source>
</evidence>
<feature type="transmembrane region" description="Helical" evidence="12">
    <location>
        <begin position="106"/>
        <end position="123"/>
    </location>
</feature>
<keyword evidence="6" id="KW-0548">Nucleotidyltransferase</keyword>
<dbReference type="GO" id="GO:0016024">
    <property type="term" value="P:CDP-diacylglycerol biosynthetic process"/>
    <property type="evidence" value="ECO:0007669"/>
    <property type="project" value="TreeGrafter"/>
</dbReference>
<keyword evidence="7 12" id="KW-1133">Transmembrane helix</keyword>
<feature type="transmembrane region" description="Helical" evidence="12">
    <location>
        <begin position="35"/>
        <end position="55"/>
    </location>
</feature>
<evidence type="ECO:0000256" key="4">
    <source>
        <dbReference type="ARBA" id="ARBA00022679"/>
    </source>
</evidence>
<protein>
    <recommendedName>
        <fullName evidence="14">Phosphatidate cytidylyltransferase</fullName>
    </recommendedName>
</protein>
<dbReference type="GO" id="GO:0004605">
    <property type="term" value="F:phosphatidate cytidylyltransferase activity"/>
    <property type="evidence" value="ECO:0007669"/>
    <property type="project" value="TreeGrafter"/>
</dbReference>
<keyword evidence="4" id="KW-0808">Transferase</keyword>
<feature type="transmembrane region" description="Helical" evidence="12">
    <location>
        <begin position="6"/>
        <end position="28"/>
    </location>
</feature>
<evidence type="ECO:0000256" key="8">
    <source>
        <dbReference type="ARBA" id="ARBA00023098"/>
    </source>
</evidence>
<keyword evidence="9 12" id="KW-0472">Membrane</keyword>
<organism evidence="13">
    <name type="scientific">marine metagenome</name>
    <dbReference type="NCBI Taxonomy" id="408172"/>
    <lineage>
        <taxon>unclassified sequences</taxon>
        <taxon>metagenomes</taxon>
        <taxon>ecological metagenomes</taxon>
    </lineage>
</organism>
<dbReference type="Pfam" id="PF01148">
    <property type="entry name" value="CTP_transf_1"/>
    <property type="match status" value="1"/>
</dbReference>
<name>A0A382TB07_9ZZZZ</name>
<keyword evidence="10" id="KW-0594">Phospholipid biosynthesis</keyword>
<dbReference type="EMBL" id="UINC01135211">
    <property type="protein sequence ID" value="SVD19223.1"/>
    <property type="molecule type" value="Genomic_DNA"/>
</dbReference>
<evidence type="ECO:0000256" key="2">
    <source>
        <dbReference type="ARBA" id="ARBA00022475"/>
    </source>
</evidence>
<keyword evidence="2" id="KW-1003">Cell membrane</keyword>
<evidence type="ECO:0000256" key="11">
    <source>
        <dbReference type="ARBA" id="ARBA00023264"/>
    </source>
</evidence>
<evidence type="ECO:0000256" key="1">
    <source>
        <dbReference type="ARBA" id="ARBA00004651"/>
    </source>
</evidence>
<keyword evidence="8" id="KW-0443">Lipid metabolism</keyword>
<evidence type="ECO:0000313" key="13">
    <source>
        <dbReference type="EMBL" id="SVD19223.1"/>
    </source>
</evidence>
<keyword evidence="5 12" id="KW-0812">Transmembrane</keyword>
<accession>A0A382TB07</accession>
<dbReference type="PANTHER" id="PTHR46382">
    <property type="entry name" value="PHOSPHATIDATE CYTIDYLYLTRANSFERASE"/>
    <property type="match status" value="1"/>
</dbReference>
<feature type="transmembrane region" description="Helical" evidence="12">
    <location>
        <begin position="143"/>
        <end position="164"/>
    </location>
</feature>
<feature type="transmembrane region" description="Helical" evidence="12">
    <location>
        <begin position="75"/>
        <end position="94"/>
    </location>
</feature>
<evidence type="ECO:0008006" key="14">
    <source>
        <dbReference type="Google" id="ProtNLM"/>
    </source>
</evidence>
<sequence>LNDGQGRLGVTIMGVAYVAMLLNFLQLIRFEFDPWFLLFFLVVTKASDTGAYLLGSLIGRHKMLPTVSPGKTWEGFAGAILLSAGAAAAFIHFGGDRFDGMGMSDALLVGAVLGVGAVFGDLVESKLKREAGAKDSGKFFPGIGGVLDLLDSLLFNAPMMYLYLKYGLS</sequence>
<evidence type="ECO:0000256" key="6">
    <source>
        <dbReference type="ARBA" id="ARBA00022695"/>
    </source>
</evidence>
<dbReference type="PANTHER" id="PTHR46382:SF1">
    <property type="entry name" value="PHOSPHATIDATE CYTIDYLYLTRANSFERASE"/>
    <property type="match status" value="1"/>
</dbReference>
<evidence type="ECO:0000256" key="5">
    <source>
        <dbReference type="ARBA" id="ARBA00022692"/>
    </source>
</evidence>
<dbReference type="GO" id="GO:0005886">
    <property type="term" value="C:plasma membrane"/>
    <property type="evidence" value="ECO:0007669"/>
    <property type="project" value="UniProtKB-SubCell"/>
</dbReference>
<keyword evidence="3" id="KW-0444">Lipid biosynthesis</keyword>
<comment type="subcellular location">
    <subcellularLocation>
        <location evidence="1">Cell membrane</location>
        <topology evidence="1">Multi-pass membrane protein</topology>
    </subcellularLocation>
</comment>
<proteinExistence type="predicted"/>
<evidence type="ECO:0000256" key="10">
    <source>
        <dbReference type="ARBA" id="ARBA00023209"/>
    </source>
</evidence>
<evidence type="ECO:0000256" key="12">
    <source>
        <dbReference type="SAM" id="Phobius"/>
    </source>
</evidence>